<dbReference type="Proteomes" id="UP001500418">
    <property type="component" value="Unassembled WGS sequence"/>
</dbReference>
<reference evidence="1 2" key="1">
    <citation type="journal article" date="2019" name="Int. J. Syst. Evol. Microbiol.">
        <title>The Global Catalogue of Microorganisms (GCM) 10K type strain sequencing project: providing services to taxonomists for standard genome sequencing and annotation.</title>
        <authorList>
            <consortium name="The Broad Institute Genomics Platform"/>
            <consortium name="The Broad Institute Genome Sequencing Center for Infectious Disease"/>
            <person name="Wu L."/>
            <person name="Ma J."/>
        </authorList>
    </citation>
    <scope>NUCLEOTIDE SEQUENCE [LARGE SCALE GENOMIC DNA]</scope>
    <source>
        <strain evidence="1 2">JCM 11444</strain>
    </source>
</reference>
<gene>
    <name evidence="1" type="ORF">GCM10009575_026150</name>
</gene>
<protein>
    <submittedName>
        <fullName evidence="1">Uncharacterized protein</fullName>
    </submittedName>
</protein>
<evidence type="ECO:0000313" key="2">
    <source>
        <dbReference type="Proteomes" id="UP001500418"/>
    </source>
</evidence>
<evidence type="ECO:0000313" key="1">
    <source>
        <dbReference type="EMBL" id="GAA0926605.1"/>
    </source>
</evidence>
<comment type="caution">
    <text evidence="1">The sequence shown here is derived from an EMBL/GenBank/DDBJ whole genome shotgun (WGS) entry which is preliminary data.</text>
</comment>
<dbReference type="EMBL" id="BAAAID010000013">
    <property type="protein sequence ID" value="GAA0926605.1"/>
    <property type="molecule type" value="Genomic_DNA"/>
</dbReference>
<name>A0ABN1PE25_9ACTN</name>
<sequence length="67" mass="7234">MLALPDNADALPFPAELRRIPLGRTPLSDYYDLAPLAVGVDPGRLLSDLRCVHRAAHLFGGHPHAVP</sequence>
<organism evidence="1 2">
    <name type="scientific">Streptomyces rhizosphaericus</name>
    <dbReference type="NCBI Taxonomy" id="114699"/>
    <lineage>
        <taxon>Bacteria</taxon>
        <taxon>Bacillati</taxon>
        <taxon>Actinomycetota</taxon>
        <taxon>Actinomycetes</taxon>
        <taxon>Kitasatosporales</taxon>
        <taxon>Streptomycetaceae</taxon>
        <taxon>Streptomyces</taxon>
        <taxon>Streptomyces violaceusniger group</taxon>
    </lineage>
</organism>
<accession>A0ABN1PE25</accession>
<keyword evidence="2" id="KW-1185">Reference proteome</keyword>
<proteinExistence type="predicted"/>